<proteinExistence type="inferred from homology"/>
<feature type="transmembrane region" description="Helical" evidence="9">
    <location>
        <begin position="681"/>
        <end position="704"/>
    </location>
</feature>
<dbReference type="InterPro" id="IPR018456">
    <property type="entry name" value="PTR2_symporter_CS"/>
</dbReference>
<feature type="transmembrane region" description="Helical" evidence="9">
    <location>
        <begin position="68"/>
        <end position="86"/>
    </location>
</feature>
<feature type="transmembrane region" description="Helical" evidence="9">
    <location>
        <begin position="98"/>
        <end position="118"/>
    </location>
</feature>
<dbReference type="CDD" id="cd17347">
    <property type="entry name" value="MFS_SLC15A1_2_like"/>
    <property type="match status" value="1"/>
</dbReference>
<dbReference type="GO" id="GO:0022857">
    <property type="term" value="F:transmembrane transporter activity"/>
    <property type="evidence" value="ECO:0007669"/>
    <property type="project" value="InterPro"/>
</dbReference>
<feature type="region of interest" description="Disordered" evidence="8">
    <location>
        <begin position="715"/>
        <end position="761"/>
    </location>
</feature>
<feature type="transmembrane region" description="Helical" evidence="9">
    <location>
        <begin position="396"/>
        <end position="415"/>
    </location>
</feature>
<feature type="transmembrane region" description="Helical" evidence="9">
    <location>
        <begin position="127"/>
        <end position="148"/>
    </location>
</feature>
<sequence length="761" mass="85073">MTKKTRKDNDEPSARPRISFAANEPLLIVDPAPTAKRGRKSEPLPEMGLIDSLRHYPPGVFFMLGNEFCERFSFYGMRAILTLYLIHEHHFSESTATFFYHAFVCLAYFSPLFGSIAADNFFGRFRVILWVSMVYVGGHALLSVGAIPDLNAWLRSFMDFSGLVVIALATGGIKPCVSAFAADQFNENQQNLRTQFFSFFYFAINAGSLVAIMLTPILRGRVQCFGSEYCFPLAFGVPGVLMLIAFVIFLMGWRFYKITPAEKGNLLWKVCKCIGYAVKRKFSTGCCRKQEKPVEHWLDYAAPKYGDQLVAGVKSLFAVSMLFIPVVFFWALYDQQGSTWVLQARRMDGRIGPITVLPDQINTVNPLIIILMVPVFEAWIYPAARKVVKVTPLRKMAFGGILAAVAFIMAGFVQLKVNDTMEPKPNFGSVFIQRYGNATGPITLNGTDLSESKSEHPSGIYSLQAGDQNFELNLTNPQGAYVLGLFSNPDKSTTSMTLFPYACEKSENGRTRVYLLLSNDSYLVGGNLFVLDNEGVLQWNITIKPGAYVDIQPPIISSPDYTIKYGKNCTRPEDCPYQKEIFAQMGAAHVLHVIDNNDIPELHTVVRPNTVNLLWQLPQFFVITIGELLFSITGLEFSYSQAAPNMKSVLTAVWLMTTFLGNAIDMGISGSHIVSEPAAEFFVYAGLMLLVMVIFILMAMNYTYVDDSTFIERTPTPTEVDEHELPEKKRSALEPKMTAPKEEIHTSVDKTGHDIEEHNSV</sequence>
<dbReference type="Pfam" id="PF00854">
    <property type="entry name" value="PTR2"/>
    <property type="match status" value="2"/>
</dbReference>
<dbReference type="GO" id="GO:0006857">
    <property type="term" value="P:oligopeptide transport"/>
    <property type="evidence" value="ECO:0007669"/>
    <property type="project" value="InterPro"/>
</dbReference>
<keyword evidence="7" id="KW-0813">Transport</keyword>
<feature type="transmembrane region" description="Helical" evidence="9">
    <location>
        <begin position="649"/>
        <end position="669"/>
    </location>
</feature>
<feature type="transmembrane region" description="Helical" evidence="9">
    <location>
        <begin position="315"/>
        <end position="333"/>
    </location>
</feature>
<dbReference type="FunFam" id="1.20.1250.20:FF:000612">
    <property type="entry name" value="Peptide transporter 3"/>
    <property type="match status" value="1"/>
</dbReference>
<keyword evidence="6 9" id="KW-0472">Membrane</keyword>
<dbReference type="InterPro" id="IPR036259">
    <property type="entry name" value="MFS_trans_sf"/>
</dbReference>
<protein>
    <submittedName>
        <fullName evidence="11">Uncharacterized protein</fullName>
    </submittedName>
</protein>
<evidence type="ECO:0000256" key="7">
    <source>
        <dbReference type="RuleBase" id="RU003755"/>
    </source>
</evidence>
<feature type="transmembrane region" description="Helical" evidence="9">
    <location>
        <begin position="160"/>
        <end position="182"/>
    </location>
</feature>
<evidence type="ECO:0000256" key="2">
    <source>
        <dbReference type="ARBA" id="ARBA00005982"/>
    </source>
</evidence>
<dbReference type="Gene3D" id="1.20.1250.20">
    <property type="entry name" value="MFS general substrate transporter like domains"/>
    <property type="match status" value="2"/>
</dbReference>
<feature type="transmembrane region" description="Helical" evidence="9">
    <location>
        <begin position="613"/>
        <end position="637"/>
    </location>
</feature>
<accession>A0A914CCX4</accession>
<evidence type="ECO:0000256" key="3">
    <source>
        <dbReference type="ARBA" id="ARBA00022692"/>
    </source>
</evidence>
<evidence type="ECO:0000256" key="8">
    <source>
        <dbReference type="SAM" id="MobiDB-lite"/>
    </source>
</evidence>
<keyword evidence="5 9" id="KW-1133">Transmembrane helix</keyword>
<comment type="subcellular location">
    <subcellularLocation>
        <location evidence="1 7">Membrane</location>
        <topology evidence="1 7">Multi-pass membrane protein</topology>
    </subcellularLocation>
</comment>
<dbReference type="WBParaSite" id="ACRNAN_Path_886.g3407.t1">
    <property type="protein sequence ID" value="ACRNAN_Path_886.g3407.t1"/>
    <property type="gene ID" value="ACRNAN_Path_886.g3407"/>
</dbReference>
<evidence type="ECO:0000313" key="10">
    <source>
        <dbReference type="Proteomes" id="UP000887540"/>
    </source>
</evidence>
<dbReference type="InterPro" id="IPR000109">
    <property type="entry name" value="POT_fam"/>
</dbReference>
<dbReference type="PROSITE" id="PS01023">
    <property type="entry name" value="PTR2_2"/>
    <property type="match status" value="1"/>
</dbReference>
<feature type="compositionally biased region" description="Basic and acidic residues" evidence="8">
    <location>
        <begin position="723"/>
        <end position="761"/>
    </location>
</feature>
<dbReference type="AlphaFoldDB" id="A0A914CCX4"/>
<feature type="transmembrane region" description="Helical" evidence="9">
    <location>
        <begin position="231"/>
        <end position="253"/>
    </location>
</feature>
<feature type="transmembrane region" description="Helical" evidence="9">
    <location>
        <begin position="367"/>
        <end position="384"/>
    </location>
</feature>
<evidence type="ECO:0000256" key="1">
    <source>
        <dbReference type="ARBA" id="ARBA00004141"/>
    </source>
</evidence>
<evidence type="ECO:0000256" key="6">
    <source>
        <dbReference type="ARBA" id="ARBA00023136"/>
    </source>
</evidence>
<evidence type="ECO:0000256" key="9">
    <source>
        <dbReference type="SAM" id="Phobius"/>
    </source>
</evidence>
<keyword evidence="3 7" id="KW-0812">Transmembrane</keyword>
<name>A0A914CCX4_9BILA</name>
<dbReference type="PANTHER" id="PTHR11654">
    <property type="entry name" value="OLIGOPEPTIDE TRANSPORTER-RELATED"/>
    <property type="match status" value="1"/>
</dbReference>
<feature type="transmembrane region" description="Helical" evidence="9">
    <location>
        <begin position="194"/>
        <end position="219"/>
    </location>
</feature>
<organism evidence="10 11">
    <name type="scientific">Acrobeloides nanus</name>
    <dbReference type="NCBI Taxonomy" id="290746"/>
    <lineage>
        <taxon>Eukaryota</taxon>
        <taxon>Metazoa</taxon>
        <taxon>Ecdysozoa</taxon>
        <taxon>Nematoda</taxon>
        <taxon>Chromadorea</taxon>
        <taxon>Rhabditida</taxon>
        <taxon>Tylenchina</taxon>
        <taxon>Cephalobomorpha</taxon>
        <taxon>Cephaloboidea</taxon>
        <taxon>Cephalobidae</taxon>
        <taxon>Acrobeloides</taxon>
    </lineage>
</organism>
<dbReference type="GO" id="GO:0016020">
    <property type="term" value="C:membrane"/>
    <property type="evidence" value="ECO:0007669"/>
    <property type="project" value="UniProtKB-SubCell"/>
</dbReference>
<keyword evidence="4" id="KW-0653">Protein transport</keyword>
<evidence type="ECO:0000256" key="5">
    <source>
        <dbReference type="ARBA" id="ARBA00022989"/>
    </source>
</evidence>
<comment type="similarity">
    <text evidence="2 7">Belongs to the major facilitator superfamily. Proton-dependent oligopeptide transporter (POT/PTR) (TC 2.A.17) family.</text>
</comment>
<keyword evidence="4" id="KW-0571">Peptide transport</keyword>
<reference evidence="11" key="1">
    <citation type="submission" date="2022-11" db="UniProtKB">
        <authorList>
            <consortium name="WormBaseParasite"/>
        </authorList>
    </citation>
    <scope>IDENTIFICATION</scope>
</reference>
<dbReference type="SUPFAM" id="SSF103473">
    <property type="entry name" value="MFS general substrate transporter"/>
    <property type="match status" value="1"/>
</dbReference>
<keyword evidence="10" id="KW-1185">Reference proteome</keyword>
<dbReference type="Proteomes" id="UP000887540">
    <property type="component" value="Unplaced"/>
</dbReference>
<evidence type="ECO:0000313" key="11">
    <source>
        <dbReference type="WBParaSite" id="ACRNAN_Path_886.g3407.t1"/>
    </source>
</evidence>
<evidence type="ECO:0000256" key="4">
    <source>
        <dbReference type="ARBA" id="ARBA00022856"/>
    </source>
</evidence>